<gene>
    <name evidence="1" type="ORF">E2C01_069168</name>
</gene>
<dbReference type="EMBL" id="VSRR010039725">
    <property type="protein sequence ID" value="MPC74793.1"/>
    <property type="molecule type" value="Genomic_DNA"/>
</dbReference>
<protein>
    <submittedName>
        <fullName evidence="1">Uncharacterized protein</fullName>
    </submittedName>
</protein>
<reference evidence="1 2" key="1">
    <citation type="submission" date="2019-05" db="EMBL/GenBank/DDBJ databases">
        <title>Another draft genome of Portunus trituberculatus and its Hox gene families provides insights of decapod evolution.</title>
        <authorList>
            <person name="Jeong J.-H."/>
            <person name="Song I."/>
            <person name="Kim S."/>
            <person name="Choi T."/>
            <person name="Kim D."/>
            <person name="Ryu S."/>
            <person name="Kim W."/>
        </authorList>
    </citation>
    <scope>NUCLEOTIDE SEQUENCE [LARGE SCALE GENOMIC DNA]</scope>
    <source>
        <tissue evidence="1">Muscle</tissue>
    </source>
</reference>
<keyword evidence="2" id="KW-1185">Reference proteome</keyword>
<evidence type="ECO:0000313" key="2">
    <source>
        <dbReference type="Proteomes" id="UP000324222"/>
    </source>
</evidence>
<organism evidence="1 2">
    <name type="scientific">Portunus trituberculatus</name>
    <name type="common">Swimming crab</name>
    <name type="synonym">Neptunus trituberculatus</name>
    <dbReference type="NCBI Taxonomy" id="210409"/>
    <lineage>
        <taxon>Eukaryota</taxon>
        <taxon>Metazoa</taxon>
        <taxon>Ecdysozoa</taxon>
        <taxon>Arthropoda</taxon>
        <taxon>Crustacea</taxon>
        <taxon>Multicrustacea</taxon>
        <taxon>Malacostraca</taxon>
        <taxon>Eumalacostraca</taxon>
        <taxon>Eucarida</taxon>
        <taxon>Decapoda</taxon>
        <taxon>Pleocyemata</taxon>
        <taxon>Brachyura</taxon>
        <taxon>Eubrachyura</taxon>
        <taxon>Portunoidea</taxon>
        <taxon>Portunidae</taxon>
        <taxon>Portuninae</taxon>
        <taxon>Portunus</taxon>
    </lineage>
</organism>
<sequence>MDDAILMRGSNKLSGTYGAIERAEEKGKDVKEIAEDSSGFISEALIEEEEELAHMLEKFVVRNVQLVADAARGRRLQESSVISRKSYTIT</sequence>
<accession>A0A5B7HXV6</accession>
<comment type="caution">
    <text evidence="1">The sequence shown here is derived from an EMBL/GenBank/DDBJ whole genome shotgun (WGS) entry which is preliminary data.</text>
</comment>
<dbReference type="AlphaFoldDB" id="A0A5B7HXV6"/>
<proteinExistence type="predicted"/>
<name>A0A5B7HXV6_PORTR</name>
<evidence type="ECO:0000313" key="1">
    <source>
        <dbReference type="EMBL" id="MPC74793.1"/>
    </source>
</evidence>
<dbReference type="Proteomes" id="UP000324222">
    <property type="component" value="Unassembled WGS sequence"/>
</dbReference>